<dbReference type="GO" id="GO:0006351">
    <property type="term" value="P:DNA-templated transcription"/>
    <property type="evidence" value="ECO:0007669"/>
    <property type="project" value="UniProtKB-UniRule"/>
</dbReference>
<dbReference type="EMBL" id="RXIF01000004">
    <property type="protein sequence ID" value="RZN64876.1"/>
    <property type="molecule type" value="Genomic_DNA"/>
</dbReference>
<dbReference type="Gene3D" id="1.10.150.390">
    <property type="match status" value="1"/>
</dbReference>
<dbReference type="HAMAP" id="MF_00411">
    <property type="entry name" value="RNApol_arch_Rpo1C"/>
    <property type="match status" value="1"/>
</dbReference>
<evidence type="ECO:0000256" key="7">
    <source>
        <dbReference type="ARBA" id="ARBA00048552"/>
    </source>
</evidence>
<dbReference type="PANTHER" id="PTHR19376:SF32">
    <property type="entry name" value="DNA-DIRECTED RNA POLYMERASE III SUBUNIT RPC1"/>
    <property type="match status" value="1"/>
</dbReference>
<evidence type="ECO:0000256" key="2">
    <source>
        <dbReference type="ARBA" id="ARBA00022490"/>
    </source>
</evidence>
<dbReference type="GO" id="GO:0000428">
    <property type="term" value="C:DNA-directed RNA polymerase complex"/>
    <property type="evidence" value="ECO:0007669"/>
    <property type="project" value="UniProtKB-KW"/>
</dbReference>
<dbReference type="Proteomes" id="UP000317158">
    <property type="component" value="Unassembled WGS sequence"/>
</dbReference>
<gene>
    <name evidence="8 10" type="primary">rpoA2</name>
    <name evidence="8" type="synonym">rpo1C</name>
    <name evidence="10" type="ORF">EF806_02170</name>
</gene>
<keyword evidence="4 8" id="KW-0548">Nucleotidyltransferase</keyword>
<accession>A0A520KSJ2</accession>
<dbReference type="GO" id="GO:0005737">
    <property type="term" value="C:cytoplasm"/>
    <property type="evidence" value="ECO:0007669"/>
    <property type="project" value="UniProtKB-SubCell"/>
</dbReference>
<comment type="caution">
    <text evidence="10">The sequence shown here is derived from an EMBL/GenBank/DDBJ whole genome shotgun (WGS) entry which is preliminary data.</text>
</comment>
<reference evidence="10 11" key="1">
    <citation type="journal article" date="2019" name="Nat. Microbiol.">
        <title>Wide diversity of methane and short-chain alkane metabolisms in uncultured archaea.</title>
        <authorList>
            <person name="Borrel G."/>
            <person name="Adam P.S."/>
            <person name="McKay L.J."/>
            <person name="Chen L.X."/>
            <person name="Sierra-Garcia I.N."/>
            <person name="Sieber C.M."/>
            <person name="Letourneur Q."/>
            <person name="Ghozlane A."/>
            <person name="Andersen G.L."/>
            <person name="Li W.J."/>
            <person name="Hallam S.J."/>
            <person name="Muyzer G."/>
            <person name="de Oliveira V.M."/>
            <person name="Inskeep W.P."/>
            <person name="Banfield J.F."/>
            <person name="Gribaldo S."/>
        </authorList>
    </citation>
    <scope>NUCLEOTIDE SEQUENCE [LARGE SCALE GENOMIC DNA]</scope>
    <source>
        <strain evidence="10">NM1a</strain>
    </source>
</reference>
<keyword evidence="5 8" id="KW-0238">DNA-binding</keyword>
<protein>
    <recommendedName>
        <fullName evidence="8">DNA-directed RNA polymerase subunit Rpo1C</fullName>
        <ecNumber evidence="8">2.7.7.6</ecNumber>
    </recommendedName>
    <alternativeName>
        <fullName evidence="8">DNA-directed RNA polymerase subunit A''</fullName>
    </alternativeName>
</protein>
<proteinExistence type="inferred from homology"/>
<dbReference type="GO" id="GO:0003677">
    <property type="term" value="F:DNA binding"/>
    <property type="evidence" value="ECO:0007669"/>
    <property type="project" value="UniProtKB-UniRule"/>
</dbReference>
<comment type="catalytic activity">
    <reaction evidence="7 8">
        <text>RNA(n) + a ribonucleoside 5'-triphosphate = RNA(n+1) + diphosphate</text>
        <dbReference type="Rhea" id="RHEA:21248"/>
        <dbReference type="Rhea" id="RHEA-COMP:14527"/>
        <dbReference type="Rhea" id="RHEA-COMP:17342"/>
        <dbReference type="ChEBI" id="CHEBI:33019"/>
        <dbReference type="ChEBI" id="CHEBI:61557"/>
        <dbReference type="ChEBI" id="CHEBI:140395"/>
        <dbReference type="EC" id="2.7.7.6"/>
    </reaction>
</comment>
<organism evidence="10 11">
    <name type="scientific">Methanoliparum thermophilum</name>
    <dbReference type="NCBI Taxonomy" id="2491083"/>
    <lineage>
        <taxon>Archaea</taxon>
        <taxon>Methanobacteriati</taxon>
        <taxon>Methanobacteriota</taxon>
        <taxon>Candidatus Methanoliparia</taxon>
        <taxon>Candidatus Methanoliparales</taxon>
        <taxon>Candidatus Methanoliparaceae</taxon>
        <taxon>Candidatus Methanoliparum</taxon>
    </lineage>
</organism>
<comment type="subunit">
    <text evidence="8">Part of the RNA polymerase complex.</text>
</comment>
<dbReference type="PANTHER" id="PTHR19376">
    <property type="entry name" value="DNA-DIRECTED RNA POLYMERASE"/>
    <property type="match status" value="1"/>
</dbReference>
<name>A0A520KSJ2_METT2</name>
<dbReference type="Pfam" id="PF04998">
    <property type="entry name" value="RNA_pol_Rpb1_5"/>
    <property type="match status" value="1"/>
</dbReference>
<dbReference type="AlphaFoldDB" id="A0A520KSJ2"/>
<evidence type="ECO:0000259" key="9">
    <source>
        <dbReference type="Pfam" id="PF04998"/>
    </source>
</evidence>
<sequence>MISGKIIKRSDILKKINELKGVLPDKLLKNLEDEIKDRDLDEERFYKIVDTIKKRYKKALVDPYEAVGTVAAQSIGEPGTQMTMRTFHYAGVAEINVTLGLPRLIEILDVRKKPATPIMTIKIEKGLSNNRDFAKKLAVDIERTTLRDIGSISTNLDLMEIVIDLDKESLEKRVLTVEDILSKLSTGKKINIEVDGLQLKIRPSERSFKELHKLEEKLNKIVLKGINEITRVVIRKEGDEYVLYTEGSNLMDVMKIKGVDPYRTTTNNIREIEEVLGIEGARRAVINEITDTIGEQGLDVDIRHIMLIADAMTVDGDLKPIGRHGVAGSKSSVLSRAAFEITTLNLLKSAVKGDTDNLAGVVENIIVGIPVKVGTGNVKLMIKEECIN</sequence>
<dbReference type="EC" id="2.7.7.6" evidence="8"/>
<dbReference type="InterPro" id="IPR012757">
    <property type="entry name" value="RPO1C"/>
</dbReference>
<comment type="similarity">
    <text evidence="8">Belongs to the RNA polymerase beta' chain family.</text>
</comment>
<keyword evidence="1 8" id="KW-0240">DNA-directed RNA polymerase</keyword>
<evidence type="ECO:0000313" key="10">
    <source>
        <dbReference type="EMBL" id="RZN64876.1"/>
    </source>
</evidence>
<keyword evidence="3 8" id="KW-0808">Transferase</keyword>
<keyword evidence="6 8" id="KW-0804">Transcription</keyword>
<evidence type="ECO:0000256" key="3">
    <source>
        <dbReference type="ARBA" id="ARBA00022679"/>
    </source>
</evidence>
<evidence type="ECO:0000256" key="1">
    <source>
        <dbReference type="ARBA" id="ARBA00022478"/>
    </source>
</evidence>
<evidence type="ECO:0000256" key="5">
    <source>
        <dbReference type="ARBA" id="ARBA00023125"/>
    </source>
</evidence>
<dbReference type="NCBIfam" id="TIGR02389">
    <property type="entry name" value="RNA_pol_rpoA2"/>
    <property type="match status" value="1"/>
</dbReference>
<dbReference type="InterPro" id="IPR045867">
    <property type="entry name" value="DNA-dir_RpoC_beta_prime"/>
</dbReference>
<evidence type="ECO:0000256" key="4">
    <source>
        <dbReference type="ARBA" id="ARBA00022695"/>
    </source>
</evidence>
<evidence type="ECO:0000313" key="11">
    <source>
        <dbReference type="Proteomes" id="UP000317158"/>
    </source>
</evidence>
<comment type="function">
    <text evidence="8">DNA-dependent RNA polymerase (RNAP) catalyzes the transcription of DNA into RNA using the four ribonucleoside triphosphates as substrates. Forms part of the jaw domain.</text>
</comment>
<evidence type="ECO:0000256" key="6">
    <source>
        <dbReference type="ARBA" id="ARBA00023163"/>
    </source>
</evidence>
<dbReference type="InterPro" id="IPR007081">
    <property type="entry name" value="RNA_pol_Rpb1_5"/>
</dbReference>
<dbReference type="CDD" id="cd06528">
    <property type="entry name" value="RNAP_A"/>
    <property type="match status" value="1"/>
</dbReference>
<keyword evidence="2 8" id="KW-0963">Cytoplasm</keyword>
<feature type="domain" description="RNA polymerase Rpb1" evidence="9">
    <location>
        <begin position="51"/>
        <end position="332"/>
    </location>
</feature>
<dbReference type="GO" id="GO:0003899">
    <property type="term" value="F:DNA-directed RNA polymerase activity"/>
    <property type="evidence" value="ECO:0007669"/>
    <property type="project" value="UniProtKB-UniRule"/>
</dbReference>
<comment type="subcellular location">
    <subcellularLocation>
        <location evidence="8">Cytoplasm</location>
    </subcellularLocation>
</comment>
<evidence type="ECO:0000256" key="8">
    <source>
        <dbReference type="HAMAP-Rule" id="MF_00411"/>
    </source>
</evidence>
<dbReference type="SUPFAM" id="SSF64484">
    <property type="entry name" value="beta and beta-prime subunits of DNA dependent RNA-polymerase"/>
    <property type="match status" value="1"/>
</dbReference>